<dbReference type="Proteomes" id="UP000034805">
    <property type="component" value="Unassembled WGS sequence"/>
</dbReference>
<evidence type="ECO:0000313" key="9">
    <source>
        <dbReference type="Proteomes" id="UP000034805"/>
    </source>
</evidence>
<evidence type="ECO:0000256" key="5">
    <source>
        <dbReference type="ARBA" id="ARBA00022833"/>
    </source>
</evidence>
<dbReference type="GO" id="GO:0008270">
    <property type="term" value="F:zinc ion binding"/>
    <property type="evidence" value="ECO:0007669"/>
    <property type="project" value="UniProtKB-KW"/>
</dbReference>
<dbReference type="GO" id="GO:0005634">
    <property type="term" value="C:nucleus"/>
    <property type="evidence" value="ECO:0007669"/>
    <property type="project" value="UniProtKB-SubCell"/>
</dbReference>
<dbReference type="PANTHER" id="PTHR46144">
    <property type="entry name" value="ZINC FINGER PROTEIN 385B-LIKE"/>
    <property type="match status" value="1"/>
</dbReference>
<dbReference type="InterPro" id="IPR036236">
    <property type="entry name" value="Znf_C2H2_sf"/>
</dbReference>
<dbReference type="Gene3D" id="3.30.160.60">
    <property type="entry name" value="Classic Zinc Finger"/>
    <property type="match status" value="1"/>
</dbReference>
<feature type="domain" description="U1-type" evidence="7">
    <location>
        <begin position="66"/>
        <end position="102"/>
    </location>
</feature>
<evidence type="ECO:0000256" key="3">
    <source>
        <dbReference type="ARBA" id="ARBA00022737"/>
    </source>
</evidence>
<organism evidence="8 9">
    <name type="scientific">Scleropages formosus</name>
    <name type="common">Asian bonytongue</name>
    <name type="synonym">Osteoglossum formosum</name>
    <dbReference type="NCBI Taxonomy" id="113540"/>
    <lineage>
        <taxon>Eukaryota</taxon>
        <taxon>Metazoa</taxon>
        <taxon>Chordata</taxon>
        <taxon>Craniata</taxon>
        <taxon>Vertebrata</taxon>
        <taxon>Euteleostomi</taxon>
        <taxon>Actinopterygii</taxon>
        <taxon>Neopterygii</taxon>
        <taxon>Teleostei</taxon>
        <taxon>Osteoglossocephala</taxon>
        <taxon>Osteoglossomorpha</taxon>
        <taxon>Osteoglossiformes</taxon>
        <taxon>Osteoglossidae</taxon>
        <taxon>Scleropages</taxon>
    </lineage>
</organism>
<dbReference type="SUPFAM" id="SSF57667">
    <property type="entry name" value="beta-beta-alpha zinc fingers"/>
    <property type="match status" value="1"/>
</dbReference>
<dbReference type="InterPro" id="IPR013087">
    <property type="entry name" value="Znf_C2H2_type"/>
</dbReference>
<keyword evidence="4" id="KW-0863">Zinc-finger</keyword>
<protein>
    <recommendedName>
        <fullName evidence="7">U1-type domain-containing protein</fullName>
    </recommendedName>
</protein>
<keyword evidence="2" id="KW-0479">Metal-binding</keyword>
<evidence type="ECO:0000256" key="2">
    <source>
        <dbReference type="ARBA" id="ARBA00022723"/>
    </source>
</evidence>
<proteinExistence type="predicted"/>
<comment type="subcellular location">
    <subcellularLocation>
        <location evidence="1">Nucleus</location>
    </subcellularLocation>
</comment>
<dbReference type="Pfam" id="PF12874">
    <property type="entry name" value="zf-met"/>
    <property type="match status" value="1"/>
</dbReference>
<dbReference type="PANTHER" id="PTHR46144:SF6">
    <property type="entry name" value="C2H2-TYPE DOMAIN-CONTAINING PROTEIN"/>
    <property type="match status" value="1"/>
</dbReference>
<reference evidence="8 9" key="1">
    <citation type="submission" date="2015-08" db="EMBL/GenBank/DDBJ databases">
        <title>The genome of the Asian arowana (Scleropages formosus).</title>
        <authorList>
            <person name="Tan M.H."/>
            <person name="Gan H.M."/>
            <person name="Croft L.J."/>
            <person name="Austin C.M."/>
        </authorList>
    </citation>
    <scope>NUCLEOTIDE SEQUENCE [LARGE SCALE GENOMIC DNA]</scope>
    <source>
        <strain evidence="8">Aro1</strain>
    </source>
</reference>
<dbReference type="EMBL" id="JARO02004358">
    <property type="protein sequence ID" value="KPP68652.1"/>
    <property type="molecule type" value="Genomic_DNA"/>
</dbReference>
<evidence type="ECO:0000256" key="6">
    <source>
        <dbReference type="ARBA" id="ARBA00023242"/>
    </source>
</evidence>
<evidence type="ECO:0000259" key="7">
    <source>
        <dbReference type="SMART" id="SM00451"/>
    </source>
</evidence>
<dbReference type="GO" id="GO:0003676">
    <property type="term" value="F:nucleic acid binding"/>
    <property type="evidence" value="ECO:0007669"/>
    <property type="project" value="InterPro"/>
</dbReference>
<dbReference type="InterPro" id="IPR051868">
    <property type="entry name" value="ZN346_ZMAT4"/>
</dbReference>
<dbReference type="InterPro" id="IPR003604">
    <property type="entry name" value="Matrin/U1-like-C_Znf_C2H2"/>
</dbReference>
<dbReference type="SMART" id="SM00451">
    <property type="entry name" value="ZnF_U1"/>
    <property type="match status" value="1"/>
</dbReference>
<gene>
    <name evidence="8" type="ORF">Z043_112650</name>
</gene>
<name>A0A0P7WWZ8_SCLFO</name>
<dbReference type="AlphaFoldDB" id="A0A0P7WWZ8"/>
<accession>A0A0P7WWZ8</accession>
<evidence type="ECO:0000256" key="4">
    <source>
        <dbReference type="ARBA" id="ARBA00022771"/>
    </source>
</evidence>
<keyword evidence="3" id="KW-0677">Repeat</keyword>
<sequence length="125" mass="13516">MGGAYASIEVGVVRERLATPPFPPGMKRPLSPSRLLENGRLCLPFGACVELQEASESHAGVQQEKKKLLFSLCEVCNIQLNSAAQAQVHYNGKSHLKRLKQLNNGELPSTPLSTSGSAFTLAVWL</sequence>
<evidence type="ECO:0000313" key="8">
    <source>
        <dbReference type="EMBL" id="KPP68652.1"/>
    </source>
</evidence>
<comment type="caution">
    <text evidence="8">The sequence shown here is derived from an EMBL/GenBank/DDBJ whole genome shotgun (WGS) entry which is preliminary data.</text>
</comment>
<keyword evidence="6" id="KW-0539">Nucleus</keyword>
<keyword evidence="5" id="KW-0862">Zinc</keyword>
<evidence type="ECO:0000256" key="1">
    <source>
        <dbReference type="ARBA" id="ARBA00004123"/>
    </source>
</evidence>